<proteinExistence type="inferred from homology"/>
<dbReference type="InterPro" id="IPR005024">
    <property type="entry name" value="Snf7_fam"/>
</dbReference>
<keyword evidence="2" id="KW-0175">Coiled coil</keyword>
<feature type="region of interest" description="Disordered" evidence="3">
    <location>
        <begin position="313"/>
        <end position="337"/>
    </location>
</feature>
<dbReference type="Gene3D" id="6.10.140.1230">
    <property type="match status" value="1"/>
</dbReference>
<evidence type="ECO:0000313" key="5">
    <source>
        <dbReference type="Proteomes" id="UP000002279"/>
    </source>
</evidence>
<evidence type="ECO:0000313" key="4">
    <source>
        <dbReference type="Ensembl" id="ENSOANP00000007656.3"/>
    </source>
</evidence>
<gene>
    <name evidence="4" type="primary">CHMP1A</name>
</gene>
<dbReference type="PANTHER" id="PTHR10476">
    <property type="entry name" value="CHARGED MULTIVESICULAR BODY PROTEIN"/>
    <property type="match status" value="1"/>
</dbReference>
<feature type="region of interest" description="Disordered" evidence="3">
    <location>
        <begin position="43"/>
        <end position="62"/>
    </location>
</feature>
<reference evidence="4" key="3">
    <citation type="submission" date="2025-09" db="UniProtKB">
        <authorList>
            <consortium name="Ensembl"/>
        </authorList>
    </citation>
    <scope>IDENTIFICATION</scope>
    <source>
        <strain evidence="4">Glennie</strain>
    </source>
</reference>
<dbReference type="InParanoid" id="F7DUH5"/>
<dbReference type="Pfam" id="PF03357">
    <property type="entry name" value="Snf7"/>
    <property type="match status" value="1"/>
</dbReference>
<organism evidence="4 5">
    <name type="scientific">Ornithorhynchus anatinus</name>
    <name type="common">Duckbill platypus</name>
    <dbReference type="NCBI Taxonomy" id="9258"/>
    <lineage>
        <taxon>Eukaryota</taxon>
        <taxon>Metazoa</taxon>
        <taxon>Chordata</taxon>
        <taxon>Craniata</taxon>
        <taxon>Vertebrata</taxon>
        <taxon>Euteleostomi</taxon>
        <taxon>Mammalia</taxon>
        <taxon>Monotremata</taxon>
        <taxon>Ornithorhynchidae</taxon>
        <taxon>Ornithorhynchus</taxon>
    </lineage>
</organism>
<dbReference type="Bgee" id="ENSOANG00000004833">
    <property type="expression patterns" value="Expressed in testis and 7 other cell types or tissues"/>
</dbReference>
<feature type="region of interest" description="Disordered" evidence="3">
    <location>
        <begin position="86"/>
        <end position="123"/>
    </location>
</feature>
<sequence length="337" mass="36185">MDLLLLSPIDETHNPPNALPNVTPWPNICSVTQTQGRDVITQGGGAQGRGVDAGNRREHARKWSRGGLTPITWSGLTPPRHVVGRAQHGGAQGGRGAGSSRGGCWETGRRKGPGRAARGGGRGSAAAAAVVEVAPRPLLLAMDDTLFQLKFTAKQLEKLSKKAEKDSKSEQAKVKKALQQKNVECARVYAENAIRKKNEGLNWLRMASRVDAVASKVQTAVTMKGVTKNMAQVTKALDKALNSMDLQKVSAVMDKFEQQVQNLDVHTSVMEDSMSSATTLTTPQEQVDSLIVQIAEENGLEVLDQLSQLPEGASAVGESSVRSQEDQLSRRLAALRN</sequence>
<protein>
    <submittedName>
        <fullName evidence="4">Charged multivesicular body protein 1A</fullName>
    </submittedName>
</protein>
<comment type="similarity">
    <text evidence="1">Belongs to the SNF7 family.</text>
</comment>
<dbReference type="Proteomes" id="UP000002279">
    <property type="component" value="Chromosome 11"/>
</dbReference>
<feature type="compositionally biased region" description="Gly residues" evidence="3">
    <location>
        <begin position="90"/>
        <end position="101"/>
    </location>
</feature>
<reference evidence="4 5" key="1">
    <citation type="journal article" date="2008" name="Nature">
        <title>Genome analysis of the platypus reveals unique signatures of evolution.</title>
        <authorList>
            <person name="Warren W.C."/>
            <person name="Hillier L.W."/>
            <person name="Marshall Graves J.A."/>
            <person name="Birney E."/>
            <person name="Ponting C.P."/>
            <person name="Grutzner F."/>
            <person name="Belov K."/>
            <person name="Miller W."/>
            <person name="Clarke L."/>
            <person name="Chinwalla A.T."/>
            <person name="Yang S.P."/>
            <person name="Heger A."/>
            <person name="Locke D.P."/>
            <person name="Miethke P."/>
            <person name="Waters P.D."/>
            <person name="Veyrunes F."/>
            <person name="Fulton L."/>
            <person name="Fulton B."/>
            <person name="Graves T."/>
            <person name="Wallis J."/>
            <person name="Puente X.S."/>
            <person name="Lopez-Otin C."/>
            <person name="Ordonez G.R."/>
            <person name="Eichler E.E."/>
            <person name="Chen L."/>
            <person name="Cheng Z."/>
            <person name="Deakin J.E."/>
            <person name="Alsop A."/>
            <person name="Thompson K."/>
            <person name="Kirby P."/>
            <person name="Papenfuss A.T."/>
            <person name="Wakefield M.J."/>
            <person name="Olender T."/>
            <person name="Lancet D."/>
            <person name="Huttley G.A."/>
            <person name="Smit A.F."/>
            <person name="Pask A."/>
            <person name="Temple-Smith P."/>
            <person name="Batzer M.A."/>
            <person name="Walker J.A."/>
            <person name="Konkel M.K."/>
            <person name="Harris R.S."/>
            <person name="Whittington C.M."/>
            <person name="Wong E.S."/>
            <person name="Gemmell N.J."/>
            <person name="Buschiazzo E."/>
            <person name="Vargas Jentzsch I.M."/>
            <person name="Merkel A."/>
            <person name="Schmitz J."/>
            <person name="Zemann A."/>
            <person name="Churakov G."/>
            <person name="Kriegs J.O."/>
            <person name="Brosius J."/>
            <person name="Murchison E.P."/>
            <person name="Sachidanandam R."/>
            <person name="Smith C."/>
            <person name="Hannon G.J."/>
            <person name="Tsend-Ayush E."/>
            <person name="McMillan D."/>
            <person name="Attenborough R."/>
            <person name="Rens W."/>
            <person name="Ferguson-Smith M."/>
            <person name="Lefevre C.M."/>
            <person name="Sharp J.A."/>
            <person name="Nicholas K.R."/>
            <person name="Ray D.A."/>
            <person name="Kube M."/>
            <person name="Reinhardt R."/>
            <person name="Pringle T.H."/>
            <person name="Taylor J."/>
            <person name="Jones R.C."/>
            <person name="Nixon B."/>
            <person name="Dacheux J.L."/>
            <person name="Niwa H."/>
            <person name="Sekita Y."/>
            <person name="Huang X."/>
            <person name="Stark A."/>
            <person name="Kheradpour P."/>
            <person name="Kellis M."/>
            <person name="Flicek P."/>
            <person name="Chen Y."/>
            <person name="Webber C."/>
            <person name="Hardison R."/>
            <person name="Nelson J."/>
            <person name="Hallsworth-Pepin K."/>
            <person name="Delehaunty K."/>
            <person name="Markovic C."/>
            <person name="Minx P."/>
            <person name="Feng Y."/>
            <person name="Kremitzki C."/>
            <person name="Mitreva M."/>
            <person name="Glasscock J."/>
            <person name="Wylie T."/>
            <person name="Wohldmann P."/>
            <person name="Thiru P."/>
            <person name="Nhan M.N."/>
            <person name="Pohl C.S."/>
            <person name="Smith S.M."/>
            <person name="Hou S."/>
            <person name="Nefedov M."/>
            <person name="de Jong P.J."/>
            <person name="Renfree M.B."/>
            <person name="Mardis E.R."/>
            <person name="Wilson R.K."/>
        </authorList>
    </citation>
    <scope>NUCLEOTIDE SEQUENCE [LARGE SCALE GENOMIC DNA]</scope>
    <source>
        <strain evidence="4 5">Glennie</strain>
    </source>
</reference>
<name>F7DUH5_ORNAN</name>
<evidence type="ECO:0000256" key="2">
    <source>
        <dbReference type="SAM" id="Coils"/>
    </source>
</evidence>
<dbReference type="HOGENOM" id="CLU_080826_1_0_1"/>
<feature type="coiled-coil region" evidence="2">
    <location>
        <begin position="153"/>
        <end position="180"/>
    </location>
</feature>
<dbReference type="GeneTree" id="ENSGT00950000182832"/>
<dbReference type="GO" id="GO:0000815">
    <property type="term" value="C:ESCRT III complex"/>
    <property type="evidence" value="ECO:0000318"/>
    <property type="project" value="GO_Central"/>
</dbReference>
<dbReference type="GO" id="GO:0032509">
    <property type="term" value="P:endosome transport via multivesicular body sorting pathway"/>
    <property type="evidence" value="ECO:0000318"/>
    <property type="project" value="GO_Central"/>
</dbReference>
<dbReference type="AlphaFoldDB" id="F7DUH5"/>
<dbReference type="GO" id="GO:0045324">
    <property type="term" value="P:late endosome to vacuole transport"/>
    <property type="evidence" value="ECO:0000318"/>
    <property type="project" value="GO_Central"/>
</dbReference>
<evidence type="ECO:0000256" key="1">
    <source>
        <dbReference type="ARBA" id="ARBA00006190"/>
    </source>
</evidence>
<reference evidence="4" key="2">
    <citation type="submission" date="2025-08" db="UniProtKB">
        <authorList>
            <consortium name="Ensembl"/>
        </authorList>
    </citation>
    <scope>IDENTIFICATION</scope>
    <source>
        <strain evidence="4">Glennie</strain>
    </source>
</reference>
<dbReference type="GO" id="GO:0015031">
    <property type="term" value="P:protein transport"/>
    <property type="evidence" value="ECO:0000318"/>
    <property type="project" value="GO_Central"/>
</dbReference>
<evidence type="ECO:0000256" key="3">
    <source>
        <dbReference type="SAM" id="MobiDB-lite"/>
    </source>
</evidence>
<dbReference type="Ensembl" id="ENSOANT00000007658.3">
    <property type="protein sequence ID" value="ENSOANP00000007656.3"/>
    <property type="gene ID" value="ENSOANG00000004833.3"/>
</dbReference>
<accession>F7DUH5</accession>
<keyword evidence="5" id="KW-1185">Reference proteome</keyword>
<dbReference type="GO" id="GO:0005771">
    <property type="term" value="C:multivesicular body"/>
    <property type="evidence" value="ECO:0000318"/>
    <property type="project" value="GO_Central"/>
</dbReference>
<dbReference type="FunCoup" id="F7DUH5">
    <property type="interactions" value="1920"/>
</dbReference>